<evidence type="ECO:0000313" key="2">
    <source>
        <dbReference type="Proteomes" id="UP000195072"/>
    </source>
</evidence>
<name>A0A252EEH7_9PROT</name>
<gene>
    <name evidence="1" type="ORF">HK16_01185</name>
</gene>
<comment type="caution">
    <text evidence="1">The sequence shown here is derived from an EMBL/GenBank/DDBJ whole genome shotgun (WGS) entry which is preliminary data.</text>
</comment>
<accession>A0A252EEH7</accession>
<evidence type="ECO:0000313" key="1">
    <source>
        <dbReference type="EMBL" id="OUL64880.1"/>
    </source>
</evidence>
<dbReference type="AlphaFoldDB" id="A0A252EEH7"/>
<dbReference type="Proteomes" id="UP000195072">
    <property type="component" value="Unassembled WGS sequence"/>
</dbReference>
<sequence length="236" mass="26570">MDVAISRVDRPMTDYAVTPHFRYDTVEDIEASRREKRPVMKTIELCEMRIAGEKNYIPTVPADSIWQVHSGQPITYAERFAEQYRNFKLGNSQTGEGTPLQELVPYGITQAQLSLCRALKIYSIEAVNSLEGIHLKALGVAANELKRMAGAWIADHSSVRSERSELEELRALVEKLQSEKTTAVHVAEEAIEDKIEASAFAAMDDRQLKTYIKERTGQTPMGNPSRETLLRMAEEA</sequence>
<organism evidence="1 2">
    <name type="scientific">Acetobacter senegalensis</name>
    <dbReference type="NCBI Taxonomy" id="446692"/>
    <lineage>
        <taxon>Bacteria</taxon>
        <taxon>Pseudomonadati</taxon>
        <taxon>Pseudomonadota</taxon>
        <taxon>Alphaproteobacteria</taxon>
        <taxon>Acetobacterales</taxon>
        <taxon>Acetobacteraceae</taxon>
        <taxon>Acetobacter</taxon>
    </lineage>
</organism>
<dbReference type="EMBL" id="JOOZ01000108">
    <property type="protein sequence ID" value="OUL64880.1"/>
    <property type="molecule type" value="Genomic_DNA"/>
</dbReference>
<proteinExistence type="predicted"/>
<protein>
    <submittedName>
        <fullName evidence="1">Uncharacterized protein</fullName>
    </submittedName>
</protein>
<dbReference type="RefSeq" id="WP_208618840.1">
    <property type="nucleotide sequence ID" value="NZ_JOOZ01000108.1"/>
</dbReference>
<reference evidence="1 2" key="1">
    <citation type="submission" date="2014-06" db="EMBL/GenBank/DDBJ databases">
        <authorList>
            <person name="Ju J."/>
            <person name="Zhang J."/>
        </authorList>
    </citation>
    <scope>NUCLEOTIDE SEQUENCE [LARGE SCALE GENOMIC DNA]</scope>
    <source>
        <strain evidence="1">DmL_050</strain>
    </source>
</reference>